<dbReference type="Pfam" id="PF10229">
    <property type="entry name" value="MMADHC"/>
    <property type="match status" value="1"/>
</dbReference>
<keyword evidence="1" id="KW-0472">Membrane</keyword>
<reference evidence="2 3" key="1">
    <citation type="submission" date="2019-12" db="EMBL/GenBank/DDBJ databases">
        <title>Chromosome-level assembly of the Caenorhabditis remanei genome.</title>
        <authorList>
            <person name="Teterina A.A."/>
            <person name="Willis J.H."/>
            <person name="Phillips P.C."/>
        </authorList>
    </citation>
    <scope>NUCLEOTIDE SEQUENCE [LARGE SCALE GENOMIC DNA]</scope>
    <source>
        <strain evidence="2 3">PX506</strain>
        <tissue evidence="2">Whole organism</tissue>
    </source>
</reference>
<dbReference type="RefSeq" id="XP_053586604.1">
    <property type="nucleotide sequence ID" value="XM_053727027.1"/>
</dbReference>
<dbReference type="KEGG" id="crq:GCK72_008761"/>
<dbReference type="PANTHER" id="PTHR13192">
    <property type="entry name" value="MY011 PROTEIN"/>
    <property type="match status" value="1"/>
</dbReference>
<evidence type="ECO:0000313" key="3">
    <source>
        <dbReference type="Proteomes" id="UP000483820"/>
    </source>
</evidence>
<proteinExistence type="predicted"/>
<protein>
    <submittedName>
        <fullName evidence="2">Uncharacterized protein</fullName>
    </submittedName>
</protein>
<dbReference type="PANTHER" id="PTHR13192:SF3">
    <property type="entry name" value="COBALAMIN TRAFFICKING PROTEIN CBLD"/>
    <property type="match status" value="1"/>
</dbReference>
<dbReference type="CTD" id="9806713"/>
<dbReference type="InterPro" id="IPR019362">
    <property type="entry name" value="MMADHC"/>
</dbReference>
<evidence type="ECO:0000256" key="1">
    <source>
        <dbReference type="SAM" id="Phobius"/>
    </source>
</evidence>
<dbReference type="AlphaFoldDB" id="A0A6A5H212"/>
<evidence type="ECO:0000313" key="2">
    <source>
        <dbReference type="EMBL" id="KAF1760512.1"/>
    </source>
</evidence>
<comment type="caution">
    <text evidence="2">The sequence shown here is derived from an EMBL/GenBank/DDBJ whole genome shotgun (WGS) entry which is preliminary data.</text>
</comment>
<dbReference type="GO" id="GO:0009235">
    <property type="term" value="P:cobalamin metabolic process"/>
    <property type="evidence" value="ECO:0007669"/>
    <property type="project" value="InterPro"/>
</dbReference>
<keyword evidence="1" id="KW-1133">Transmembrane helix</keyword>
<keyword evidence="1" id="KW-0812">Transmembrane</keyword>
<gene>
    <name evidence="2" type="ORF">GCK72_008761</name>
</gene>
<organism evidence="2 3">
    <name type="scientific">Caenorhabditis remanei</name>
    <name type="common">Caenorhabditis vulgaris</name>
    <dbReference type="NCBI Taxonomy" id="31234"/>
    <lineage>
        <taxon>Eukaryota</taxon>
        <taxon>Metazoa</taxon>
        <taxon>Ecdysozoa</taxon>
        <taxon>Nematoda</taxon>
        <taxon>Chromadorea</taxon>
        <taxon>Rhabditida</taxon>
        <taxon>Rhabditina</taxon>
        <taxon>Rhabditomorpha</taxon>
        <taxon>Rhabditoidea</taxon>
        <taxon>Rhabditidae</taxon>
        <taxon>Peloderinae</taxon>
        <taxon>Caenorhabditis</taxon>
    </lineage>
</organism>
<name>A0A6A5H212_CAERE</name>
<dbReference type="Proteomes" id="UP000483820">
    <property type="component" value="Chromosome III"/>
</dbReference>
<accession>A0A6A5H212</accession>
<dbReference type="EMBL" id="WUAV01000003">
    <property type="protein sequence ID" value="KAF1760512.1"/>
    <property type="molecule type" value="Genomic_DNA"/>
</dbReference>
<sequence>MLSAKGPQMRAFTQRIAAFSTQVHIDPAPIVFVGKGTTPRQNSLLGPNDSQYPFQGDVSFAHKPLSIRQQKENSKIERVMDHTEHSLINLLSNTNIEVDRTHLTQMREEAMEEIQANAADVEIELSAIEAPKLLKKEMKYLFPQMETQKMANVTVFNLTQKSEFDMKAWSEAMEEEREKLTASFIMSANAICSTLHRFGYWADFIDPSSGRPYMGDYTNHTLFETNDAYKQMGFKIEDLGCCKVLQHACWGSNAFVGTIFTDAPVDGSAVRDILKKVTQEMTSSSDDDEADVYRRRETTIPEIFVIYLQRWTKNLPTFTGQIVILFCVLPVSFSLAVFLVTAIFNFGIAFIAQTISSVIILLFLIPCIAVCIVSAIATAYILQLTQNIYLRLSSSPPTDHSSYTQNHRSISPPPEYHPKMEIEEKLKTC</sequence>
<feature type="transmembrane region" description="Helical" evidence="1">
    <location>
        <begin position="322"/>
        <end position="352"/>
    </location>
</feature>
<dbReference type="GO" id="GO:0005739">
    <property type="term" value="C:mitochondrion"/>
    <property type="evidence" value="ECO:0007669"/>
    <property type="project" value="TreeGrafter"/>
</dbReference>
<feature type="transmembrane region" description="Helical" evidence="1">
    <location>
        <begin position="358"/>
        <end position="382"/>
    </location>
</feature>
<dbReference type="GeneID" id="9806713"/>